<comment type="caution">
    <text evidence="1">The sequence shown here is derived from an EMBL/GenBank/DDBJ whole genome shotgun (WGS) entry which is preliminary data.</text>
</comment>
<accession>A0AAV0VUP7</accession>
<organism evidence="1 2">
    <name type="scientific">Macrosiphum euphorbiae</name>
    <name type="common">potato aphid</name>
    <dbReference type="NCBI Taxonomy" id="13131"/>
    <lineage>
        <taxon>Eukaryota</taxon>
        <taxon>Metazoa</taxon>
        <taxon>Ecdysozoa</taxon>
        <taxon>Arthropoda</taxon>
        <taxon>Hexapoda</taxon>
        <taxon>Insecta</taxon>
        <taxon>Pterygota</taxon>
        <taxon>Neoptera</taxon>
        <taxon>Paraneoptera</taxon>
        <taxon>Hemiptera</taxon>
        <taxon>Sternorrhyncha</taxon>
        <taxon>Aphidomorpha</taxon>
        <taxon>Aphidoidea</taxon>
        <taxon>Aphididae</taxon>
        <taxon>Macrosiphini</taxon>
        <taxon>Macrosiphum</taxon>
    </lineage>
</organism>
<reference evidence="1 2" key="1">
    <citation type="submission" date="2023-01" db="EMBL/GenBank/DDBJ databases">
        <authorList>
            <person name="Whitehead M."/>
        </authorList>
    </citation>
    <scope>NUCLEOTIDE SEQUENCE [LARGE SCALE GENOMIC DNA]</scope>
</reference>
<evidence type="ECO:0000313" key="1">
    <source>
        <dbReference type="EMBL" id="CAI6347310.1"/>
    </source>
</evidence>
<protein>
    <recommendedName>
        <fullName evidence="3">HAT C-terminal dimerisation domain-containing protein</fullName>
    </recommendedName>
</protein>
<dbReference type="AlphaFoldDB" id="A0AAV0VUP7"/>
<proteinExistence type="predicted"/>
<gene>
    <name evidence="1" type="ORF">MEUPH1_LOCUS4113</name>
</gene>
<evidence type="ECO:0008006" key="3">
    <source>
        <dbReference type="Google" id="ProtNLM"/>
    </source>
</evidence>
<name>A0AAV0VUP7_9HEMI</name>
<dbReference type="EMBL" id="CARXXK010000001">
    <property type="protein sequence ID" value="CAI6347310.1"/>
    <property type="molecule type" value="Genomic_DNA"/>
</dbReference>
<sequence>MFEQFLRNKTDEWQCKTSEEKWLSIFKSFKENNIDYSMLLKIVEFAFALPGSNAAVESIFFIDEQLLDKVTR</sequence>
<dbReference type="Proteomes" id="UP001160148">
    <property type="component" value="Unassembled WGS sequence"/>
</dbReference>
<evidence type="ECO:0000313" key="2">
    <source>
        <dbReference type="Proteomes" id="UP001160148"/>
    </source>
</evidence>
<keyword evidence="2" id="KW-1185">Reference proteome</keyword>